<dbReference type="CDD" id="cd01948">
    <property type="entry name" value="EAL"/>
    <property type="match status" value="1"/>
</dbReference>
<proteinExistence type="predicted"/>
<accession>A0ABW1UXL0</accession>
<gene>
    <name evidence="2" type="ORF">ACFP1F_08380</name>
</gene>
<keyword evidence="3" id="KW-1185">Reference proteome</keyword>
<dbReference type="Gene3D" id="3.20.20.450">
    <property type="entry name" value="EAL domain"/>
    <property type="match status" value="1"/>
</dbReference>
<dbReference type="Proteomes" id="UP001596186">
    <property type="component" value="Unassembled WGS sequence"/>
</dbReference>
<reference evidence="3" key="1">
    <citation type="journal article" date="2019" name="Int. J. Syst. Evol. Microbiol.">
        <title>The Global Catalogue of Microorganisms (GCM) 10K type strain sequencing project: providing services to taxonomists for standard genome sequencing and annotation.</title>
        <authorList>
            <consortium name="The Broad Institute Genomics Platform"/>
            <consortium name="The Broad Institute Genome Sequencing Center for Infectious Disease"/>
            <person name="Wu L."/>
            <person name="Ma J."/>
        </authorList>
    </citation>
    <scope>NUCLEOTIDE SEQUENCE [LARGE SCALE GENOMIC DNA]</scope>
    <source>
        <strain evidence="3">CCM 8895</strain>
    </source>
</reference>
<sequence>MNFILKYTKRNRPLSNQKGVDYTYTFFVQPQINYKNNSIFGYEVLLRKQDDEGNWNVPSDFTELPIKEQTALVEKTSSILQTATKDKVLAFNLNNEQANDPLTIGAIITLKKRIDPASLTIELTEAPTLPEIKEISMMLHQYDIDLVLDDVGTGSNTYKNVRNLLPYVDQIKFAMQNLRMSGEAEKIPECLSFWVSQAKKYCLNLILEGVEDNSDQNLAEKFGINIQQGYLYGKPSLV</sequence>
<dbReference type="InterPro" id="IPR035919">
    <property type="entry name" value="EAL_sf"/>
</dbReference>
<dbReference type="InterPro" id="IPR001633">
    <property type="entry name" value="EAL_dom"/>
</dbReference>
<name>A0ABW1UXL0_9LACO</name>
<dbReference type="PROSITE" id="PS50883">
    <property type="entry name" value="EAL"/>
    <property type="match status" value="1"/>
</dbReference>
<dbReference type="Pfam" id="PF00563">
    <property type="entry name" value="EAL"/>
    <property type="match status" value="1"/>
</dbReference>
<dbReference type="SMART" id="SM00052">
    <property type="entry name" value="EAL"/>
    <property type="match status" value="1"/>
</dbReference>
<evidence type="ECO:0000313" key="2">
    <source>
        <dbReference type="EMBL" id="MFC6323752.1"/>
    </source>
</evidence>
<dbReference type="PANTHER" id="PTHR33121:SF70">
    <property type="entry name" value="SIGNALING PROTEIN YKOW"/>
    <property type="match status" value="1"/>
</dbReference>
<dbReference type="SUPFAM" id="SSF141868">
    <property type="entry name" value="EAL domain-like"/>
    <property type="match status" value="1"/>
</dbReference>
<dbReference type="InterPro" id="IPR050706">
    <property type="entry name" value="Cyclic-di-GMP_PDE-like"/>
</dbReference>
<dbReference type="RefSeq" id="WP_225425183.1">
    <property type="nucleotide sequence ID" value="NZ_JBHSSN010000015.1"/>
</dbReference>
<dbReference type="PANTHER" id="PTHR33121">
    <property type="entry name" value="CYCLIC DI-GMP PHOSPHODIESTERASE PDEF"/>
    <property type="match status" value="1"/>
</dbReference>
<evidence type="ECO:0000313" key="3">
    <source>
        <dbReference type="Proteomes" id="UP001596186"/>
    </source>
</evidence>
<comment type="caution">
    <text evidence="2">The sequence shown here is derived from an EMBL/GenBank/DDBJ whole genome shotgun (WGS) entry which is preliminary data.</text>
</comment>
<dbReference type="EMBL" id="JBHSSN010000015">
    <property type="protein sequence ID" value="MFC6323752.1"/>
    <property type="molecule type" value="Genomic_DNA"/>
</dbReference>
<evidence type="ECO:0000259" key="1">
    <source>
        <dbReference type="PROSITE" id="PS50883"/>
    </source>
</evidence>
<protein>
    <submittedName>
        <fullName evidence="2">EAL domain-containing protein</fullName>
    </submittedName>
</protein>
<feature type="domain" description="EAL" evidence="1">
    <location>
        <begin position="7"/>
        <end position="238"/>
    </location>
</feature>
<organism evidence="2 3">
    <name type="scientific">Companilactobacillus baiquanensis</name>
    <dbReference type="NCBI Taxonomy" id="2486005"/>
    <lineage>
        <taxon>Bacteria</taxon>
        <taxon>Bacillati</taxon>
        <taxon>Bacillota</taxon>
        <taxon>Bacilli</taxon>
        <taxon>Lactobacillales</taxon>
        <taxon>Lactobacillaceae</taxon>
        <taxon>Companilactobacillus</taxon>
    </lineage>
</organism>